<dbReference type="GO" id="GO:0046872">
    <property type="term" value="F:metal ion binding"/>
    <property type="evidence" value="ECO:0007669"/>
    <property type="project" value="UniProtKB-UniRule"/>
</dbReference>
<dbReference type="HAMAP" id="MF_00361">
    <property type="entry name" value="NAD_kinase"/>
    <property type="match status" value="1"/>
</dbReference>
<name>A0AA35G802_9FIRM</name>
<keyword evidence="6" id="KW-0547">Nucleotide-binding</keyword>
<keyword evidence="1 6" id="KW-0808">Transferase</keyword>
<dbReference type="SUPFAM" id="SSF111331">
    <property type="entry name" value="NAD kinase/diacylglycerol kinase-like"/>
    <property type="match status" value="1"/>
</dbReference>
<gene>
    <name evidence="6 7" type="primary">nadK</name>
    <name evidence="7" type="ORF">caldi_09880</name>
</gene>
<dbReference type="AlphaFoldDB" id="A0AA35G802"/>
<dbReference type="PANTHER" id="PTHR20275">
    <property type="entry name" value="NAD KINASE"/>
    <property type="match status" value="1"/>
</dbReference>
<evidence type="ECO:0000256" key="2">
    <source>
        <dbReference type="ARBA" id="ARBA00022777"/>
    </source>
</evidence>
<dbReference type="Pfam" id="PF20143">
    <property type="entry name" value="NAD_kinase_C"/>
    <property type="match status" value="1"/>
</dbReference>
<feature type="binding site" evidence="6">
    <location>
        <position position="153"/>
    </location>
    <ligand>
        <name>NAD(+)</name>
        <dbReference type="ChEBI" id="CHEBI:57540"/>
    </ligand>
</feature>
<comment type="subcellular location">
    <subcellularLocation>
        <location evidence="6">Cytoplasm</location>
    </subcellularLocation>
</comment>
<evidence type="ECO:0000256" key="3">
    <source>
        <dbReference type="ARBA" id="ARBA00022857"/>
    </source>
</evidence>
<dbReference type="GO" id="GO:0005524">
    <property type="term" value="F:ATP binding"/>
    <property type="evidence" value="ECO:0007669"/>
    <property type="project" value="UniProtKB-KW"/>
</dbReference>
<dbReference type="GO" id="GO:0006741">
    <property type="term" value="P:NADP+ biosynthetic process"/>
    <property type="evidence" value="ECO:0007669"/>
    <property type="project" value="UniProtKB-UniRule"/>
</dbReference>
<evidence type="ECO:0000256" key="5">
    <source>
        <dbReference type="ARBA" id="ARBA00047925"/>
    </source>
</evidence>
<protein>
    <recommendedName>
        <fullName evidence="6">NAD kinase</fullName>
        <ecNumber evidence="6">2.7.1.23</ecNumber>
    </recommendedName>
    <alternativeName>
        <fullName evidence="6">ATP-dependent NAD kinase</fullName>
    </alternativeName>
</protein>
<reference evidence="7" key="1">
    <citation type="submission" date="2022-03" db="EMBL/GenBank/DDBJ databases">
        <title>Complete genome sequence of Caldinitratiruptor microaerophilus.</title>
        <authorList>
            <person name="Mukaiyama R."/>
            <person name="Nishiyama T."/>
            <person name="Ueda K."/>
        </authorList>
    </citation>
    <scope>NUCLEOTIDE SEQUENCE</scope>
    <source>
        <strain evidence="7">JCM 16183</strain>
    </source>
</reference>
<feature type="binding site" evidence="6">
    <location>
        <position position="73"/>
    </location>
    <ligand>
        <name>NAD(+)</name>
        <dbReference type="ChEBI" id="CHEBI:57540"/>
    </ligand>
</feature>
<feature type="binding site" evidence="6">
    <location>
        <begin position="142"/>
        <end position="143"/>
    </location>
    <ligand>
        <name>NAD(+)</name>
        <dbReference type="ChEBI" id="CHEBI:57540"/>
    </ligand>
</feature>
<evidence type="ECO:0000256" key="1">
    <source>
        <dbReference type="ARBA" id="ARBA00022679"/>
    </source>
</evidence>
<dbReference type="KEGG" id="cmic:caldi_09880"/>
<feature type="active site" description="Proton acceptor" evidence="6">
    <location>
        <position position="68"/>
    </location>
</feature>
<evidence type="ECO:0000256" key="6">
    <source>
        <dbReference type="HAMAP-Rule" id="MF_00361"/>
    </source>
</evidence>
<feature type="binding site" evidence="6">
    <location>
        <position position="241"/>
    </location>
    <ligand>
        <name>NAD(+)</name>
        <dbReference type="ChEBI" id="CHEBI:57540"/>
    </ligand>
</feature>
<proteinExistence type="inferred from homology"/>
<evidence type="ECO:0000256" key="4">
    <source>
        <dbReference type="ARBA" id="ARBA00023027"/>
    </source>
</evidence>
<feature type="binding site" evidence="6">
    <location>
        <begin position="68"/>
        <end position="69"/>
    </location>
    <ligand>
        <name>NAD(+)</name>
        <dbReference type="ChEBI" id="CHEBI:57540"/>
    </ligand>
</feature>
<keyword evidence="2 6" id="KW-0418">Kinase</keyword>
<dbReference type="EC" id="2.7.1.23" evidence="6"/>
<dbReference type="InterPro" id="IPR002504">
    <property type="entry name" value="NADK"/>
</dbReference>
<dbReference type="InterPro" id="IPR016064">
    <property type="entry name" value="NAD/diacylglycerol_kinase_sf"/>
</dbReference>
<feature type="binding site" evidence="6">
    <location>
        <begin position="183"/>
        <end position="188"/>
    </location>
    <ligand>
        <name>NAD(+)</name>
        <dbReference type="ChEBI" id="CHEBI:57540"/>
    </ligand>
</feature>
<dbReference type="InterPro" id="IPR017438">
    <property type="entry name" value="ATP-NAD_kinase_N"/>
</dbReference>
<comment type="function">
    <text evidence="6">Involved in the regulation of the intracellular balance of NAD and NADP, and is a key enzyme in the biosynthesis of NADP. Catalyzes specifically the phosphorylation on 2'-hydroxyl of the adenosine moiety of NAD to yield NADP.</text>
</comment>
<dbReference type="GO" id="GO:0051287">
    <property type="term" value="F:NAD binding"/>
    <property type="evidence" value="ECO:0007669"/>
    <property type="project" value="UniProtKB-ARBA"/>
</dbReference>
<keyword evidence="6" id="KW-0067">ATP-binding</keyword>
<dbReference type="PANTHER" id="PTHR20275:SF0">
    <property type="entry name" value="NAD KINASE"/>
    <property type="match status" value="1"/>
</dbReference>
<comment type="similarity">
    <text evidence="6">Belongs to the NAD kinase family.</text>
</comment>
<comment type="catalytic activity">
    <reaction evidence="5 6">
        <text>NAD(+) + ATP = ADP + NADP(+) + H(+)</text>
        <dbReference type="Rhea" id="RHEA:18629"/>
        <dbReference type="ChEBI" id="CHEBI:15378"/>
        <dbReference type="ChEBI" id="CHEBI:30616"/>
        <dbReference type="ChEBI" id="CHEBI:57540"/>
        <dbReference type="ChEBI" id="CHEBI:58349"/>
        <dbReference type="ChEBI" id="CHEBI:456216"/>
        <dbReference type="EC" id="2.7.1.23"/>
    </reaction>
</comment>
<keyword evidence="4 6" id="KW-0520">NAD</keyword>
<dbReference type="Proteomes" id="UP001163687">
    <property type="component" value="Chromosome"/>
</dbReference>
<dbReference type="Gene3D" id="2.60.200.30">
    <property type="entry name" value="Probable inorganic polyphosphate/atp-NAD kinase, domain 2"/>
    <property type="match status" value="1"/>
</dbReference>
<accession>A0AA35G802</accession>
<dbReference type="EMBL" id="AP025628">
    <property type="protein sequence ID" value="BDG59898.1"/>
    <property type="molecule type" value="Genomic_DNA"/>
</dbReference>
<dbReference type="GO" id="GO:0019674">
    <property type="term" value="P:NAD+ metabolic process"/>
    <property type="evidence" value="ECO:0007669"/>
    <property type="project" value="InterPro"/>
</dbReference>
<keyword evidence="6" id="KW-0963">Cytoplasm</keyword>
<keyword evidence="3 6" id="KW-0521">NADP</keyword>
<sequence length="292" mass="30469">MDVIGIVCNAAKPAAVEVARTLVRELDARGLRVVLTPEAAAAVGAPDRSRPFPGGWHGVDLAIVLGGDGTLLRAAKAASPLGLPVLGVNTGHLGFLTEMEASELLPSLDGILSGDWQVEERMMLRARVMRGGQEAMGGEALNDAVIARGTLARMVHFTARVGAIPVADYAADGVIIATPTGSTAYSLSAGGPILHPGLSVLLITPICPHTFNARSLVVPGGEAVTVELHDPGEVLLQLDGQTAGPLLPGDEVVVERAPQVARLVRRSPFRFYDVLRRKLAEPQRIIGTSFGG</sequence>
<feature type="binding site" evidence="6">
    <location>
        <position position="172"/>
    </location>
    <ligand>
        <name>NAD(+)</name>
        <dbReference type="ChEBI" id="CHEBI:57540"/>
    </ligand>
</feature>
<keyword evidence="8" id="KW-1185">Reference proteome</keyword>
<dbReference type="RefSeq" id="WP_264843980.1">
    <property type="nucleotide sequence ID" value="NZ_AP025628.1"/>
</dbReference>
<dbReference type="Pfam" id="PF01513">
    <property type="entry name" value="NAD_kinase"/>
    <property type="match status" value="1"/>
</dbReference>
<dbReference type="GO" id="GO:0005737">
    <property type="term" value="C:cytoplasm"/>
    <property type="evidence" value="ECO:0007669"/>
    <property type="project" value="UniProtKB-SubCell"/>
</dbReference>
<comment type="caution">
    <text evidence="6">Lacks conserved residue(s) required for the propagation of feature annotation.</text>
</comment>
<dbReference type="InterPro" id="IPR017437">
    <property type="entry name" value="ATP-NAD_kinase_PpnK-typ_C"/>
</dbReference>
<evidence type="ECO:0000313" key="7">
    <source>
        <dbReference type="EMBL" id="BDG59898.1"/>
    </source>
</evidence>
<evidence type="ECO:0000313" key="8">
    <source>
        <dbReference type="Proteomes" id="UP001163687"/>
    </source>
</evidence>
<dbReference type="GO" id="GO:0003951">
    <property type="term" value="F:NAD+ kinase activity"/>
    <property type="evidence" value="ECO:0007669"/>
    <property type="project" value="UniProtKB-UniRule"/>
</dbReference>
<organism evidence="7 8">
    <name type="scientific">Caldinitratiruptor microaerophilus</name>
    <dbReference type="NCBI Taxonomy" id="671077"/>
    <lineage>
        <taxon>Bacteria</taxon>
        <taxon>Bacillati</taxon>
        <taxon>Bacillota</taxon>
        <taxon>Clostridia</taxon>
        <taxon>Eubacteriales</taxon>
        <taxon>Symbiobacteriaceae</taxon>
        <taxon>Caldinitratiruptor</taxon>
    </lineage>
</organism>
<dbReference type="Gene3D" id="3.40.50.10330">
    <property type="entry name" value="Probable inorganic polyphosphate/atp-NAD kinase, domain 1"/>
    <property type="match status" value="1"/>
</dbReference>
<comment type="cofactor">
    <cofactor evidence="6">
        <name>a divalent metal cation</name>
        <dbReference type="ChEBI" id="CHEBI:60240"/>
    </cofactor>
</comment>